<organism evidence="2 3">
    <name type="scientific">Pedosphaera parvula (strain Ellin514)</name>
    <dbReference type="NCBI Taxonomy" id="320771"/>
    <lineage>
        <taxon>Bacteria</taxon>
        <taxon>Pseudomonadati</taxon>
        <taxon>Verrucomicrobiota</taxon>
        <taxon>Pedosphaerae</taxon>
        <taxon>Pedosphaerales</taxon>
        <taxon>Pedosphaeraceae</taxon>
        <taxon>Pedosphaera</taxon>
    </lineage>
</organism>
<keyword evidence="1" id="KW-0812">Transmembrane</keyword>
<dbReference type="PANTHER" id="PTHR12697">
    <property type="entry name" value="PBS LYASE HEAT-LIKE PROTEIN"/>
    <property type="match status" value="1"/>
</dbReference>
<dbReference type="InterPro" id="IPR011989">
    <property type="entry name" value="ARM-like"/>
</dbReference>
<keyword evidence="1" id="KW-0472">Membrane</keyword>
<name>B9XS68_PEDPL</name>
<reference evidence="2 3" key="1">
    <citation type="journal article" date="2011" name="J. Bacteriol.">
        <title>Genome sequence of 'Pedosphaera parvula' Ellin514, an aerobic Verrucomicrobial isolate from pasture soil.</title>
        <authorList>
            <person name="Kant R."/>
            <person name="van Passel M.W."/>
            <person name="Sangwan P."/>
            <person name="Palva A."/>
            <person name="Lucas S."/>
            <person name="Copeland A."/>
            <person name="Lapidus A."/>
            <person name="Glavina Del Rio T."/>
            <person name="Dalin E."/>
            <person name="Tice H."/>
            <person name="Bruce D."/>
            <person name="Goodwin L."/>
            <person name="Pitluck S."/>
            <person name="Chertkov O."/>
            <person name="Larimer F.W."/>
            <person name="Land M.L."/>
            <person name="Hauser L."/>
            <person name="Brettin T.S."/>
            <person name="Detter J.C."/>
            <person name="Han S."/>
            <person name="de Vos W.M."/>
            <person name="Janssen P.H."/>
            <person name="Smidt H."/>
        </authorList>
    </citation>
    <scope>NUCLEOTIDE SEQUENCE [LARGE SCALE GENOMIC DNA]</scope>
    <source>
        <strain evidence="2 3">Ellin514</strain>
    </source>
</reference>
<evidence type="ECO:0000313" key="2">
    <source>
        <dbReference type="EMBL" id="EEF57323.1"/>
    </source>
</evidence>
<dbReference type="SUPFAM" id="SSF48371">
    <property type="entry name" value="ARM repeat"/>
    <property type="match status" value="1"/>
</dbReference>
<dbReference type="SMART" id="SM00567">
    <property type="entry name" value="EZ_HEAT"/>
    <property type="match status" value="4"/>
</dbReference>
<dbReference type="STRING" id="320771.Cflav_PD0332"/>
<dbReference type="GO" id="GO:0016491">
    <property type="term" value="F:oxidoreductase activity"/>
    <property type="evidence" value="ECO:0007669"/>
    <property type="project" value="TreeGrafter"/>
</dbReference>
<feature type="transmembrane region" description="Helical" evidence="1">
    <location>
        <begin position="9"/>
        <end position="28"/>
    </location>
</feature>
<dbReference type="Proteomes" id="UP000003688">
    <property type="component" value="Unassembled WGS sequence"/>
</dbReference>
<dbReference type="GO" id="GO:0016829">
    <property type="term" value="F:lyase activity"/>
    <property type="evidence" value="ECO:0007669"/>
    <property type="project" value="UniProtKB-KW"/>
</dbReference>
<dbReference type="EMBL" id="ABOX02000074">
    <property type="protein sequence ID" value="EEF57323.1"/>
    <property type="molecule type" value="Genomic_DNA"/>
</dbReference>
<gene>
    <name evidence="2" type="ORF">Cflav_PD0332</name>
</gene>
<keyword evidence="2" id="KW-0456">Lyase</keyword>
<protein>
    <submittedName>
        <fullName evidence="2">PBS lyase HEAT domain protein repeat-containing protein</fullName>
    </submittedName>
</protein>
<evidence type="ECO:0000313" key="3">
    <source>
        <dbReference type="Proteomes" id="UP000003688"/>
    </source>
</evidence>
<dbReference type="PANTHER" id="PTHR12697:SF5">
    <property type="entry name" value="DEOXYHYPUSINE HYDROXYLASE"/>
    <property type="match status" value="1"/>
</dbReference>
<dbReference type="AlphaFoldDB" id="B9XS68"/>
<proteinExistence type="predicted"/>
<dbReference type="InterPro" id="IPR016024">
    <property type="entry name" value="ARM-type_fold"/>
</dbReference>
<sequence precursor="true">MRTVRKRSQIVFAVFVIAILGIITWGVLSSHEPVHAGKPLSAWCEQYGTNHWPHPGSDSEKQAQAETAIQYIGTNAFPTLLVMLRANDSSPWKRRLLALAYKQHLFKIQHVQAWRQNWQAACAFTALGAKGSNAVPALIELYNNPPSAPSQRYTAMTLGNIGPAAKAAIPSLIQAAEHSGETEVRAYAINALSQIRPEPGLVLPTLIKCLNDSSTVQNEAMDALIAFGPGARPAVPTLIQLLQNPNTDIVSHAQKSLSQIDPAAAAKAGVK</sequence>
<evidence type="ECO:0000256" key="1">
    <source>
        <dbReference type="SAM" id="Phobius"/>
    </source>
</evidence>
<keyword evidence="3" id="KW-1185">Reference proteome</keyword>
<accession>B9XS68</accession>
<comment type="caution">
    <text evidence="2">The sequence shown here is derived from an EMBL/GenBank/DDBJ whole genome shotgun (WGS) entry which is preliminary data.</text>
</comment>
<dbReference type="Pfam" id="PF13646">
    <property type="entry name" value="HEAT_2"/>
    <property type="match status" value="1"/>
</dbReference>
<dbReference type="InterPro" id="IPR004155">
    <property type="entry name" value="PBS_lyase_HEAT"/>
</dbReference>
<dbReference type="Gene3D" id="1.25.10.10">
    <property type="entry name" value="Leucine-rich Repeat Variant"/>
    <property type="match status" value="1"/>
</dbReference>
<keyword evidence="1" id="KW-1133">Transmembrane helix</keyword>